<dbReference type="RefSeq" id="WP_133530180.1">
    <property type="nucleotide sequence ID" value="NZ_SNXX01000008.1"/>
</dbReference>
<dbReference type="InterPro" id="IPR028082">
    <property type="entry name" value="Peripla_BP_I"/>
</dbReference>
<accession>A0A4R6S971</accession>
<dbReference type="Gene3D" id="3.40.50.2300">
    <property type="match status" value="2"/>
</dbReference>
<gene>
    <name evidence="5" type="ORF">C7957_10870</name>
</gene>
<sequence length="338" mass="37890">MVSINDVAEKANVSISTVSRVINQNANVSREKEKAVLKAVDELDYIPNGLAQGLVTKKSKSIGVLIADIANLYYSYLVKSIEKELRAAGYYAIIGNTEWDSKREKEYMRHLMQRQVDGFILASTSLNSSYLNQLIKKDIPLVVLDRELESDKIDKIRIDDYKGGYQAAEHLIECNYNYFIHLQGAEFTVTAADRARGFKDSMQENNIDQADYEVISSSFVESEAAQNIAKFLDSKNLKDKRVGIFAANDAAAFGVLKELKKRGINVPKEAGVVGFDNVNFAEYSSPALTTISRPIDEIGKISARILLERLNKEENEEIAEKDITLTVELIKRESTMKL</sequence>
<dbReference type="PRINTS" id="PR00036">
    <property type="entry name" value="HTHLACI"/>
</dbReference>
<name>A0A4R6S971_9FIRM</name>
<dbReference type="Pfam" id="PF00356">
    <property type="entry name" value="LacI"/>
    <property type="match status" value="1"/>
</dbReference>
<evidence type="ECO:0000313" key="5">
    <source>
        <dbReference type="EMBL" id="TDP95983.1"/>
    </source>
</evidence>
<dbReference type="CDD" id="cd06267">
    <property type="entry name" value="PBP1_LacI_sugar_binding-like"/>
    <property type="match status" value="1"/>
</dbReference>
<dbReference type="PANTHER" id="PTHR30146">
    <property type="entry name" value="LACI-RELATED TRANSCRIPTIONAL REPRESSOR"/>
    <property type="match status" value="1"/>
</dbReference>
<protein>
    <submittedName>
        <fullName evidence="5">LacI family transcriptional regulator</fullName>
    </submittedName>
</protein>
<dbReference type="PANTHER" id="PTHR30146:SF109">
    <property type="entry name" value="HTH-TYPE TRANSCRIPTIONAL REGULATOR GALS"/>
    <property type="match status" value="1"/>
</dbReference>
<dbReference type="PROSITE" id="PS00356">
    <property type="entry name" value="HTH_LACI_1"/>
    <property type="match status" value="1"/>
</dbReference>
<feature type="domain" description="HTH lacI-type" evidence="4">
    <location>
        <begin position="2"/>
        <end position="56"/>
    </location>
</feature>
<keyword evidence="3" id="KW-0804">Transcription</keyword>
<evidence type="ECO:0000256" key="3">
    <source>
        <dbReference type="ARBA" id="ARBA00023163"/>
    </source>
</evidence>
<dbReference type="InterPro" id="IPR046335">
    <property type="entry name" value="LacI/GalR-like_sensor"/>
</dbReference>
<reference evidence="5 6" key="1">
    <citation type="submission" date="2019-03" db="EMBL/GenBank/DDBJ databases">
        <title>Subsurface microbial communities from deep shales in Ohio and West Virginia, USA.</title>
        <authorList>
            <person name="Wrighton K."/>
        </authorList>
    </citation>
    <scope>NUCLEOTIDE SEQUENCE [LARGE SCALE GENOMIC DNA]</scope>
    <source>
        <strain evidence="5 6">MSL 7</strain>
    </source>
</reference>
<dbReference type="SMART" id="SM00354">
    <property type="entry name" value="HTH_LACI"/>
    <property type="match status" value="1"/>
</dbReference>
<evidence type="ECO:0000259" key="4">
    <source>
        <dbReference type="PROSITE" id="PS50932"/>
    </source>
</evidence>
<dbReference type="Gene3D" id="1.10.260.40">
    <property type="entry name" value="lambda repressor-like DNA-binding domains"/>
    <property type="match status" value="1"/>
</dbReference>
<evidence type="ECO:0000313" key="6">
    <source>
        <dbReference type="Proteomes" id="UP000295176"/>
    </source>
</evidence>
<dbReference type="EMBL" id="SNXX01000008">
    <property type="protein sequence ID" value="TDP95983.1"/>
    <property type="molecule type" value="Genomic_DNA"/>
</dbReference>
<keyword evidence="2" id="KW-0238">DNA-binding</keyword>
<dbReference type="InterPro" id="IPR000843">
    <property type="entry name" value="HTH_LacI"/>
</dbReference>
<dbReference type="InterPro" id="IPR010982">
    <property type="entry name" value="Lambda_DNA-bd_dom_sf"/>
</dbReference>
<dbReference type="SUPFAM" id="SSF47413">
    <property type="entry name" value="lambda repressor-like DNA-binding domains"/>
    <property type="match status" value="1"/>
</dbReference>
<comment type="caution">
    <text evidence="5">The sequence shown here is derived from an EMBL/GenBank/DDBJ whole genome shotgun (WGS) entry which is preliminary data.</text>
</comment>
<dbReference type="Proteomes" id="UP000295176">
    <property type="component" value="Unassembled WGS sequence"/>
</dbReference>
<dbReference type="GO" id="GO:0000976">
    <property type="term" value="F:transcription cis-regulatory region binding"/>
    <property type="evidence" value="ECO:0007669"/>
    <property type="project" value="TreeGrafter"/>
</dbReference>
<keyword evidence="1" id="KW-0805">Transcription regulation</keyword>
<proteinExistence type="predicted"/>
<dbReference type="PROSITE" id="PS50932">
    <property type="entry name" value="HTH_LACI_2"/>
    <property type="match status" value="1"/>
</dbReference>
<dbReference type="Pfam" id="PF13377">
    <property type="entry name" value="Peripla_BP_3"/>
    <property type="match status" value="1"/>
</dbReference>
<organism evidence="5 6">
    <name type="scientific">Halanaerobium saccharolyticum</name>
    <dbReference type="NCBI Taxonomy" id="43595"/>
    <lineage>
        <taxon>Bacteria</taxon>
        <taxon>Bacillati</taxon>
        <taxon>Bacillota</taxon>
        <taxon>Clostridia</taxon>
        <taxon>Halanaerobiales</taxon>
        <taxon>Halanaerobiaceae</taxon>
        <taxon>Halanaerobium</taxon>
    </lineage>
</organism>
<dbReference type="SUPFAM" id="SSF53822">
    <property type="entry name" value="Periplasmic binding protein-like I"/>
    <property type="match status" value="1"/>
</dbReference>
<evidence type="ECO:0000256" key="2">
    <source>
        <dbReference type="ARBA" id="ARBA00023125"/>
    </source>
</evidence>
<evidence type="ECO:0000256" key="1">
    <source>
        <dbReference type="ARBA" id="ARBA00023015"/>
    </source>
</evidence>
<dbReference type="CDD" id="cd01392">
    <property type="entry name" value="HTH_LacI"/>
    <property type="match status" value="1"/>
</dbReference>
<dbReference type="AlphaFoldDB" id="A0A4R6S971"/>
<dbReference type="GO" id="GO:0003700">
    <property type="term" value="F:DNA-binding transcription factor activity"/>
    <property type="evidence" value="ECO:0007669"/>
    <property type="project" value="TreeGrafter"/>
</dbReference>